<dbReference type="PROSITE" id="PS50937">
    <property type="entry name" value="HTH_MERR_2"/>
    <property type="match status" value="1"/>
</dbReference>
<evidence type="ECO:0000256" key="2">
    <source>
        <dbReference type="SAM" id="MobiDB-lite"/>
    </source>
</evidence>
<dbReference type="InterPro" id="IPR000551">
    <property type="entry name" value="MerR-type_HTH_dom"/>
</dbReference>
<feature type="region of interest" description="Disordered" evidence="2">
    <location>
        <begin position="132"/>
        <end position="156"/>
    </location>
</feature>
<evidence type="ECO:0000313" key="5">
    <source>
        <dbReference type="Proteomes" id="UP000595446"/>
    </source>
</evidence>
<dbReference type="Pfam" id="PF13411">
    <property type="entry name" value="MerR_1"/>
    <property type="match status" value="1"/>
</dbReference>
<dbReference type="GO" id="GO:0003677">
    <property type="term" value="F:DNA binding"/>
    <property type="evidence" value="ECO:0007669"/>
    <property type="project" value="UniProtKB-KW"/>
</dbReference>
<protein>
    <recommendedName>
        <fullName evidence="3">HTH merR-type domain-containing protein</fullName>
    </recommendedName>
</protein>
<reference evidence="4 5" key="1">
    <citation type="submission" date="2020-12" db="EMBL/GenBank/DDBJ databases">
        <title>Complete genome sequence of Mycobacterium heckeshornense JCM 15655T, closely related to a pathogenic non-tuberculous mycobacterial species Mycobacterium xenopi.</title>
        <authorList>
            <person name="Yoshida M."/>
            <person name="Fukano H."/>
            <person name="Asakura T."/>
            <person name="Suzuki M."/>
            <person name="Hoshino Y."/>
        </authorList>
    </citation>
    <scope>NUCLEOTIDE SEQUENCE [LARGE SCALE GENOMIC DNA]</scope>
    <source>
        <strain evidence="4 5">JCM 15655</strain>
    </source>
</reference>
<dbReference type="Gene3D" id="1.10.1660.10">
    <property type="match status" value="1"/>
</dbReference>
<feature type="domain" description="HTH merR-type" evidence="3">
    <location>
        <begin position="48"/>
        <end position="116"/>
    </location>
</feature>
<dbReference type="SUPFAM" id="SSF46955">
    <property type="entry name" value="Putative DNA-binding domain"/>
    <property type="match status" value="1"/>
</dbReference>
<dbReference type="AlphaFoldDB" id="A0A7R7GYM6"/>
<dbReference type="InterPro" id="IPR047057">
    <property type="entry name" value="MerR_fam"/>
</dbReference>
<accession>A0A7R7GYM6</accession>
<dbReference type="PANTHER" id="PTHR30204">
    <property type="entry name" value="REDOX-CYCLING DRUG-SENSING TRANSCRIPTIONAL ACTIVATOR SOXR"/>
    <property type="match status" value="1"/>
</dbReference>
<gene>
    <name evidence="4" type="ORF">MHEC_43820</name>
</gene>
<dbReference type="Proteomes" id="UP000595446">
    <property type="component" value="Chromosome"/>
</dbReference>
<sequence length="156" mass="17027">MSFYIDFINRFRQYDASVVNRFSVSDSHDAAMGDRRLPTGVPAPDQGVYGISVAAELSGAGAQSLRLYERYGLVSPARSEGGTRRYSADDLARLQRITELVAAGVNLAGVARILDLEDDNAALRADIMRLRSGKRGRRPGSTARRSKTVRDDHPGT</sequence>
<evidence type="ECO:0000313" key="4">
    <source>
        <dbReference type="EMBL" id="BCO37949.1"/>
    </source>
</evidence>
<keyword evidence="1" id="KW-0238">DNA-binding</keyword>
<dbReference type="SMART" id="SM00422">
    <property type="entry name" value="HTH_MERR"/>
    <property type="match status" value="1"/>
</dbReference>
<organism evidence="4 5">
    <name type="scientific">Mycobacterium heckeshornense</name>
    <dbReference type="NCBI Taxonomy" id="110505"/>
    <lineage>
        <taxon>Bacteria</taxon>
        <taxon>Bacillati</taxon>
        <taxon>Actinomycetota</taxon>
        <taxon>Actinomycetes</taxon>
        <taxon>Mycobacteriales</taxon>
        <taxon>Mycobacteriaceae</taxon>
        <taxon>Mycobacterium</taxon>
    </lineage>
</organism>
<evidence type="ECO:0000259" key="3">
    <source>
        <dbReference type="PROSITE" id="PS50937"/>
    </source>
</evidence>
<dbReference type="PANTHER" id="PTHR30204:SF58">
    <property type="entry name" value="HTH-TYPE TRANSCRIPTIONAL REGULATOR YFMP"/>
    <property type="match status" value="1"/>
</dbReference>
<name>A0A7R7GYM6_9MYCO</name>
<dbReference type="CDD" id="cd04766">
    <property type="entry name" value="HTH_HspR"/>
    <property type="match status" value="1"/>
</dbReference>
<dbReference type="GO" id="GO:0003700">
    <property type="term" value="F:DNA-binding transcription factor activity"/>
    <property type="evidence" value="ECO:0007669"/>
    <property type="project" value="InterPro"/>
</dbReference>
<proteinExistence type="predicted"/>
<dbReference type="InterPro" id="IPR009061">
    <property type="entry name" value="DNA-bd_dom_put_sf"/>
</dbReference>
<dbReference type="EMBL" id="AP024237">
    <property type="protein sequence ID" value="BCO37949.1"/>
    <property type="molecule type" value="Genomic_DNA"/>
</dbReference>
<keyword evidence="5" id="KW-1185">Reference proteome</keyword>
<evidence type="ECO:0000256" key="1">
    <source>
        <dbReference type="ARBA" id="ARBA00023125"/>
    </source>
</evidence>